<sequence>MKAGLFRCLLLVSLSFSFSAVAGSLSQYLPDVEPREPGLICPGTSIVFSCGNRRCDTGLGETVETCPEDCVSAKVESYNRQTMCRKVQHVYRPTTVSAAQDAIREAVQNSQRIKVVGQAHSASDTICTYGVVVSTENLRQIIGIETYEGQETVLLEAGVKLHELTEWLHERDRSIGFALMGFNGVSIAGAVATGSHGSSPKHDAIISSKVVAMEVIGPDGELREYSKASTDPNTWKAMTASLGLLGMTARMRLAVEPQFNLDVEVSYHDEATLFEQDGVFNQVADCDWGQLNWFPGNGTFMRSCGRITDKPAEAGAHNSLLQPNVTAAELPAAKLTMQLAACDRNYAKKVEKTRLDLFRTQPPFKKNHPLFGTSQNVHEAIGPSHRMQSSYLTAVQDGLFQMDWEIVVPVSRVDEAMRAVKTHLNSHNISVPLIGVFIRFAQARSDSLLAHTVTGGEFGEGETVVFIEIPIFMPSAFPPAENAWYQYPYQEFTRLLVEDFGGRAHWGKNRGWVFDLQNDQGKYGDLKTRFIGVVEQFDPFGVFANDFGRQLGVNWPRYDESFADFYFPQTPAQPCGCPSTYEPVCERNTEQTLTNRCLATCETGIISDQLLDGQCSDYRFVDWGLWKQAWKKGLLKMSWRQ</sequence>
<keyword evidence="7" id="KW-1185">Reference proteome</keyword>
<evidence type="ECO:0000256" key="3">
    <source>
        <dbReference type="SAM" id="SignalP"/>
    </source>
</evidence>
<evidence type="ECO:0000259" key="4">
    <source>
        <dbReference type="PROSITE" id="PS51387"/>
    </source>
</evidence>
<gene>
    <name evidence="6" type="ORF">GCM10023116_35100</name>
</gene>
<dbReference type="InterPro" id="IPR016167">
    <property type="entry name" value="FAD-bd_PCMH_sub1"/>
</dbReference>
<dbReference type="InterPro" id="IPR016169">
    <property type="entry name" value="FAD-bd_PCMH_sub2"/>
</dbReference>
<evidence type="ECO:0000259" key="5">
    <source>
        <dbReference type="PROSITE" id="PS51465"/>
    </source>
</evidence>
<dbReference type="Gene3D" id="3.30.70.2520">
    <property type="match status" value="1"/>
</dbReference>
<dbReference type="PANTHER" id="PTHR43762:SF1">
    <property type="entry name" value="D-ARABINONO-1,4-LACTONE OXIDASE"/>
    <property type="match status" value="1"/>
</dbReference>
<evidence type="ECO:0008006" key="8">
    <source>
        <dbReference type="Google" id="ProtNLM"/>
    </source>
</evidence>
<keyword evidence="2" id="KW-0560">Oxidoreductase</keyword>
<evidence type="ECO:0000256" key="2">
    <source>
        <dbReference type="ARBA" id="ARBA00023002"/>
    </source>
</evidence>
<dbReference type="EMBL" id="BAABFL010000443">
    <property type="protein sequence ID" value="GAA4651227.1"/>
    <property type="molecule type" value="Genomic_DNA"/>
</dbReference>
<dbReference type="InterPro" id="IPR036318">
    <property type="entry name" value="FAD-bd_PCMH-like_sf"/>
</dbReference>
<reference evidence="7" key="1">
    <citation type="journal article" date="2019" name="Int. J. Syst. Evol. Microbiol.">
        <title>The Global Catalogue of Microorganisms (GCM) 10K type strain sequencing project: providing services to taxonomists for standard genome sequencing and annotation.</title>
        <authorList>
            <consortium name="The Broad Institute Genomics Platform"/>
            <consortium name="The Broad Institute Genome Sequencing Center for Infectious Disease"/>
            <person name="Wu L."/>
            <person name="Ma J."/>
        </authorList>
    </citation>
    <scope>NUCLEOTIDE SEQUENCE [LARGE SCALE GENOMIC DNA]</scope>
    <source>
        <strain evidence="7">JCM 17805</strain>
    </source>
</reference>
<dbReference type="Gene3D" id="3.30.465.10">
    <property type="match status" value="1"/>
</dbReference>
<organism evidence="6 7">
    <name type="scientific">Kistimonas scapharcae</name>
    <dbReference type="NCBI Taxonomy" id="1036133"/>
    <lineage>
        <taxon>Bacteria</taxon>
        <taxon>Pseudomonadati</taxon>
        <taxon>Pseudomonadota</taxon>
        <taxon>Gammaproteobacteria</taxon>
        <taxon>Oceanospirillales</taxon>
        <taxon>Endozoicomonadaceae</taxon>
        <taxon>Kistimonas</taxon>
    </lineage>
</organism>
<dbReference type="Proteomes" id="UP001500604">
    <property type="component" value="Unassembled WGS sequence"/>
</dbReference>
<comment type="caution">
    <text evidence="6">The sequence shown here is derived from an EMBL/GenBank/DDBJ whole genome shotgun (WGS) entry which is preliminary data.</text>
</comment>
<accession>A0ABP8V8E7</accession>
<dbReference type="Gene3D" id="3.30.43.10">
    <property type="entry name" value="Uridine Diphospho-n-acetylenolpyruvylglucosamine Reductase, domain 2"/>
    <property type="match status" value="1"/>
</dbReference>
<dbReference type="InterPro" id="IPR006094">
    <property type="entry name" value="Oxid_FAD_bind_N"/>
</dbReference>
<evidence type="ECO:0000256" key="1">
    <source>
        <dbReference type="ARBA" id="ARBA00022827"/>
    </source>
</evidence>
<protein>
    <recommendedName>
        <fullName evidence="8">FAD-binding PCMH-type domain-containing protein</fullName>
    </recommendedName>
</protein>
<dbReference type="InterPro" id="IPR010031">
    <property type="entry name" value="FAD_lactone_oxidase-like"/>
</dbReference>
<dbReference type="InterPro" id="IPR016166">
    <property type="entry name" value="FAD-bd_PCMH"/>
</dbReference>
<dbReference type="SUPFAM" id="SSF56176">
    <property type="entry name" value="FAD-binding/transporter-associated domain-like"/>
    <property type="match status" value="1"/>
</dbReference>
<dbReference type="InterPro" id="IPR002350">
    <property type="entry name" value="Kazal_dom"/>
</dbReference>
<feature type="signal peptide" evidence="3">
    <location>
        <begin position="1"/>
        <end position="22"/>
    </location>
</feature>
<dbReference type="Pfam" id="PF01565">
    <property type="entry name" value="FAD_binding_4"/>
    <property type="match status" value="1"/>
</dbReference>
<keyword evidence="1" id="KW-0274">FAD</keyword>
<feature type="domain" description="FAD-binding PCMH-type" evidence="4">
    <location>
        <begin position="83"/>
        <end position="258"/>
    </location>
</feature>
<dbReference type="InterPro" id="IPR007173">
    <property type="entry name" value="ALO_C"/>
</dbReference>
<evidence type="ECO:0000313" key="6">
    <source>
        <dbReference type="EMBL" id="GAA4651227.1"/>
    </source>
</evidence>
<dbReference type="Pfam" id="PF04030">
    <property type="entry name" value="ALO"/>
    <property type="match status" value="1"/>
</dbReference>
<dbReference type="PROSITE" id="PS51387">
    <property type="entry name" value="FAD_PCMH"/>
    <property type="match status" value="1"/>
</dbReference>
<feature type="chain" id="PRO_5045746137" description="FAD-binding PCMH-type domain-containing protein" evidence="3">
    <location>
        <begin position="23"/>
        <end position="641"/>
    </location>
</feature>
<keyword evidence="1" id="KW-0285">Flavoprotein</keyword>
<dbReference type="PANTHER" id="PTHR43762">
    <property type="entry name" value="L-GULONOLACTONE OXIDASE"/>
    <property type="match status" value="1"/>
</dbReference>
<dbReference type="RefSeq" id="WP_345197578.1">
    <property type="nucleotide sequence ID" value="NZ_BAABFL010000443.1"/>
</dbReference>
<feature type="domain" description="Kazal-like" evidence="5">
    <location>
        <begin position="569"/>
        <end position="617"/>
    </location>
</feature>
<evidence type="ECO:0000313" key="7">
    <source>
        <dbReference type="Proteomes" id="UP001500604"/>
    </source>
</evidence>
<keyword evidence="3" id="KW-0732">Signal</keyword>
<name>A0ABP8V8E7_9GAMM</name>
<dbReference type="PROSITE" id="PS51465">
    <property type="entry name" value="KAZAL_2"/>
    <property type="match status" value="1"/>
</dbReference>
<proteinExistence type="predicted"/>